<name>A0A6P1YND2_9HYPH</name>
<keyword evidence="2" id="KW-0812">Transmembrane</keyword>
<feature type="region of interest" description="Disordered" evidence="1">
    <location>
        <begin position="12"/>
        <end position="36"/>
    </location>
</feature>
<dbReference type="Proteomes" id="UP000464751">
    <property type="component" value="Chromosome"/>
</dbReference>
<dbReference type="EMBL" id="CP048630">
    <property type="protein sequence ID" value="QIB33723.1"/>
    <property type="molecule type" value="Genomic_DNA"/>
</dbReference>
<feature type="transmembrane region" description="Helical" evidence="2">
    <location>
        <begin position="100"/>
        <end position="118"/>
    </location>
</feature>
<keyword evidence="2" id="KW-1133">Transmembrane helix</keyword>
<keyword evidence="4" id="KW-1185">Reference proteome</keyword>
<dbReference type="KEGG" id="apra:G3A50_08415"/>
<dbReference type="RefSeq" id="WP_163074818.1">
    <property type="nucleotide sequence ID" value="NZ_CP048630.1"/>
</dbReference>
<reference evidence="3 4" key="1">
    <citation type="submission" date="2020-02" db="EMBL/GenBank/DDBJ databases">
        <authorList>
            <person name="Li G."/>
        </authorList>
    </citation>
    <scope>NUCLEOTIDE SEQUENCE [LARGE SCALE GENOMIC DNA]</scope>
    <source>
        <strain evidence="3 4">DSM 102029</strain>
    </source>
</reference>
<keyword evidence="2" id="KW-0472">Membrane</keyword>
<feature type="compositionally biased region" description="Pro residues" evidence="1">
    <location>
        <begin position="15"/>
        <end position="35"/>
    </location>
</feature>
<gene>
    <name evidence="3" type="ORF">G3A50_08415</name>
</gene>
<organism evidence="3 4">
    <name type="scientific">Ancylobacter pratisalsi</name>
    <dbReference type="NCBI Taxonomy" id="1745854"/>
    <lineage>
        <taxon>Bacteria</taxon>
        <taxon>Pseudomonadati</taxon>
        <taxon>Pseudomonadota</taxon>
        <taxon>Alphaproteobacteria</taxon>
        <taxon>Hyphomicrobiales</taxon>
        <taxon>Xanthobacteraceae</taxon>
        <taxon>Ancylobacter</taxon>
    </lineage>
</organism>
<accession>A0A6P1YND2</accession>
<evidence type="ECO:0000256" key="1">
    <source>
        <dbReference type="SAM" id="MobiDB-lite"/>
    </source>
</evidence>
<evidence type="ECO:0000313" key="4">
    <source>
        <dbReference type="Proteomes" id="UP000464751"/>
    </source>
</evidence>
<sequence length="156" mass="16255">MTDASLVLAQNDFRIPPPKGAPAAPPAAASPPPPASSTAIAFPPSLSGELFALPRPVSTGEVIVAGGLFLALLVPFFFVKLSVTRGLQTRYAPPGPASEAGWLLFAWLAFTALVVIATTLGGLWLRYVVIGPAGAVSLLLLILFIRKRGLALSTRR</sequence>
<evidence type="ECO:0000313" key="3">
    <source>
        <dbReference type="EMBL" id="QIB33723.1"/>
    </source>
</evidence>
<dbReference type="AlphaFoldDB" id="A0A6P1YND2"/>
<protein>
    <submittedName>
        <fullName evidence="3">Uncharacterized protein</fullName>
    </submittedName>
</protein>
<feature type="transmembrane region" description="Helical" evidence="2">
    <location>
        <begin position="124"/>
        <end position="145"/>
    </location>
</feature>
<proteinExistence type="predicted"/>
<evidence type="ECO:0000256" key="2">
    <source>
        <dbReference type="SAM" id="Phobius"/>
    </source>
</evidence>
<feature type="transmembrane region" description="Helical" evidence="2">
    <location>
        <begin position="62"/>
        <end position="79"/>
    </location>
</feature>